<reference evidence="5" key="1">
    <citation type="submission" date="2017-02" db="EMBL/GenBank/DDBJ databases">
        <authorList>
            <person name="Varghese N."/>
            <person name="Submissions S."/>
        </authorList>
    </citation>
    <scope>NUCLEOTIDE SEQUENCE [LARGE SCALE GENOMIC DNA]</scope>
    <source>
        <strain evidence="5">DSM 24967</strain>
    </source>
</reference>
<dbReference type="EMBL" id="FUYQ01000013">
    <property type="protein sequence ID" value="SKB60987.1"/>
    <property type="molecule type" value="Genomic_DNA"/>
</dbReference>
<evidence type="ECO:0000313" key="5">
    <source>
        <dbReference type="Proteomes" id="UP000190852"/>
    </source>
</evidence>
<dbReference type="PANTHER" id="PTHR42776:SF28">
    <property type="entry name" value="GLUTAMYL ENDOPEPTIDASE, CHLOROPLASTIC-RELATED"/>
    <property type="match status" value="1"/>
</dbReference>
<dbReference type="GO" id="GO:0006508">
    <property type="term" value="P:proteolysis"/>
    <property type="evidence" value="ECO:0007669"/>
    <property type="project" value="InterPro"/>
</dbReference>
<dbReference type="Proteomes" id="UP000190852">
    <property type="component" value="Unassembled WGS sequence"/>
</dbReference>
<evidence type="ECO:0000313" key="4">
    <source>
        <dbReference type="EMBL" id="SKB60987.1"/>
    </source>
</evidence>
<keyword evidence="1" id="KW-0378">Hydrolase</keyword>
<protein>
    <submittedName>
        <fullName evidence="4">Prolyl oligopeptidase family protein</fullName>
    </submittedName>
</protein>
<proteinExistence type="predicted"/>
<feature type="signal peptide" evidence="2">
    <location>
        <begin position="1"/>
        <end position="21"/>
    </location>
</feature>
<keyword evidence="2" id="KW-0732">Signal</keyword>
<evidence type="ECO:0000259" key="3">
    <source>
        <dbReference type="Pfam" id="PF00326"/>
    </source>
</evidence>
<evidence type="ECO:0000256" key="2">
    <source>
        <dbReference type="SAM" id="SignalP"/>
    </source>
</evidence>
<dbReference type="PANTHER" id="PTHR42776">
    <property type="entry name" value="SERINE PEPTIDASE S9 FAMILY MEMBER"/>
    <property type="match status" value="1"/>
</dbReference>
<evidence type="ECO:0000256" key="1">
    <source>
        <dbReference type="ARBA" id="ARBA00022801"/>
    </source>
</evidence>
<dbReference type="SUPFAM" id="SSF82171">
    <property type="entry name" value="DPP6 N-terminal domain-like"/>
    <property type="match status" value="1"/>
</dbReference>
<dbReference type="AlphaFoldDB" id="A0A1T5CNH2"/>
<accession>A0A1T5CNH2</accession>
<dbReference type="Gene3D" id="3.40.50.1820">
    <property type="entry name" value="alpha/beta hydrolase"/>
    <property type="match status" value="1"/>
</dbReference>
<feature type="chain" id="PRO_5010578182" evidence="2">
    <location>
        <begin position="22"/>
        <end position="799"/>
    </location>
</feature>
<sequence>MKIKNIFLSATILASTVIANAQELPYQEPPKEIKEIALAKLSPIIDFSEDYKWMLQLERAPYYSVSELAQPELRLAGIRINPETFSESRQRGYVGVTLVNMETKLERVIEGFPDQSIILNINWSPQSDKIIFFVKEGDGVYLYQCITTDNKAVKLSNRKINACFGTSLFWINNNEILTLAIPENIGNAPVGSTVPQGAIVQENSGKAQAARTYQDLLKNKFDESLFDYYFTSEIIKINNQGSLSTGIKGVITSVSLSPNKELLFVEKTHKPYSYIVPISNFPTTLSVTDINGKLIKTIAEIPLVITAMGYDTTSPYPRNFGWRPDKPATLFWTEAQDNGDPKKNKTEYADIIYQQTFPFTDVKKEVVKTKLRSYGVQWGNDSLALITESSAATRLVKTSCFKPGSDKDPVPLFEFSRDDNYNNPGRPHVVKNQYDKYVLYTNKKNNQLLLLSDGASPEGNMPYLSLYDITKKKNTILWRCKAPYYETISRIKDPVKLEIITARQSITEPVNFFIRQIKSNKVKQLTNFPNPYPSMKGVSKEQIRYKREDGVDLTATVYLPAGYSKEKDGRLPVIMWAYPREYKSASDTAQVRGSKYTFTSISYGSPIFWVKKGYCVMDNVEMPIVGGNGVEPNDNFTEQLVMNAEAAAKVIHEMGVGDTSRLAVGGHSYGAFMTANLLVHTNLFKAGIARSGAYNRTLTPFGFQAETRTYWQAPEVYNAMSPFMYADKLNGALLLIHGELDNNSGTFPIQSERFFQALKGHGATVRYVVLPLESHGYSAKENILHMLYETDSWLEKYVK</sequence>
<dbReference type="GO" id="GO:0004252">
    <property type="term" value="F:serine-type endopeptidase activity"/>
    <property type="evidence" value="ECO:0007669"/>
    <property type="project" value="TreeGrafter"/>
</dbReference>
<gene>
    <name evidence="4" type="ORF">SAMN05660349_02002</name>
</gene>
<dbReference type="SUPFAM" id="SSF53474">
    <property type="entry name" value="alpha/beta-Hydrolases"/>
    <property type="match status" value="1"/>
</dbReference>
<dbReference type="InterPro" id="IPR029058">
    <property type="entry name" value="AB_hydrolase_fold"/>
</dbReference>
<keyword evidence="5" id="KW-1185">Reference proteome</keyword>
<dbReference type="InterPro" id="IPR001375">
    <property type="entry name" value="Peptidase_S9_cat"/>
</dbReference>
<dbReference type="Pfam" id="PF00326">
    <property type="entry name" value="Peptidase_S9"/>
    <property type="match status" value="1"/>
</dbReference>
<feature type="domain" description="Peptidase S9 prolyl oligopeptidase catalytic" evidence="3">
    <location>
        <begin position="646"/>
        <end position="798"/>
    </location>
</feature>
<dbReference type="RefSeq" id="WP_079683507.1">
    <property type="nucleotide sequence ID" value="NZ_FUYQ01000013.1"/>
</dbReference>
<organism evidence="4 5">
    <name type="scientific">Parabacteroides chartae</name>
    <dbReference type="NCBI Taxonomy" id="1037355"/>
    <lineage>
        <taxon>Bacteria</taxon>
        <taxon>Pseudomonadati</taxon>
        <taxon>Bacteroidota</taxon>
        <taxon>Bacteroidia</taxon>
        <taxon>Bacteroidales</taxon>
        <taxon>Tannerellaceae</taxon>
        <taxon>Parabacteroides</taxon>
    </lineage>
</organism>
<name>A0A1T5CNH2_9BACT</name>